<dbReference type="InterPro" id="IPR008271">
    <property type="entry name" value="Ser/Thr_kinase_AS"/>
</dbReference>
<dbReference type="InterPro" id="IPR001245">
    <property type="entry name" value="Ser-Thr/Tyr_kinase_cat_dom"/>
</dbReference>
<dbReference type="SUPFAM" id="SSF56112">
    <property type="entry name" value="Protein kinase-like (PK-like)"/>
    <property type="match status" value="1"/>
</dbReference>
<dbReference type="PANTHER" id="PTHR44329">
    <property type="entry name" value="SERINE/THREONINE-PROTEIN KINASE TNNI3K-RELATED"/>
    <property type="match status" value="1"/>
</dbReference>
<dbReference type="Proteomes" id="UP000332933">
    <property type="component" value="Unassembled WGS sequence"/>
</dbReference>
<organism evidence="4 5">
    <name type="scientific">Aphanomyces stellatus</name>
    <dbReference type="NCBI Taxonomy" id="120398"/>
    <lineage>
        <taxon>Eukaryota</taxon>
        <taxon>Sar</taxon>
        <taxon>Stramenopiles</taxon>
        <taxon>Oomycota</taxon>
        <taxon>Saprolegniomycetes</taxon>
        <taxon>Saprolegniales</taxon>
        <taxon>Verrucalvaceae</taxon>
        <taxon>Aphanomyces</taxon>
    </lineage>
</organism>
<keyword evidence="5" id="KW-1185">Reference proteome</keyword>
<evidence type="ECO:0000259" key="2">
    <source>
        <dbReference type="PROSITE" id="PS50011"/>
    </source>
</evidence>
<dbReference type="Gene3D" id="1.10.510.10">
    <property type="entry name" value="Transferase(Phosphotransferase) domain 1"/>
    <property type="match status" value="1"/>
</dbReference>
<feature type="region of interest" description="Disordered" evidence="1">
    <location>
        <begin position="82"/>
        <end position="118"/>
    </location>
</feature>
<dbReference type="InterPro" id="IPR000719">
    <property type="entry name" value="Prot_kinase_dom"/>
</dbReference>
<gene>
    <name evidence="4" type="primary">Aste57867_24896</name>
    <name evidence="3" type="ORF">As57867_024818</name>
    <name evidence="4" type="ORF">ASTE57867_24896</name>
</gene>
<evidence type="ECO:0000256" key="1">
    <source>
        <dbReference type="SAM" id="MobiDB-lite"/>
    </source>
</evidence>
<evidence type="ECO:0000313" key="5">
    <source>
        <dbReference type="Proteomes" id="UP000332933"/>
    </source>
</evidence>
<dbReference type="InterPro" id="IPR051681">
    <property type="entry name" value="Ser/Thr_Kinases-Pseudokinases"/>
</dbReference>
<name>A0A485LTS3_9STRA</name>
<dbReference type="GO" id="GO:0004674">
    <property type="term" value="F:protein serine/threonine kinase activity"/>
    <property type="evidence" value="ECO:0007669"/>
    <property type="project" value="TreeGrafter"/>
</dbReference>
<dbReference type="PROSITE" id="PS00108">
    <property type="entry name" value="PROTEIN_KINASE_ST"/>
    <property type="match status" value="1"/>
</dbReference>
<evidence type="ECO:0000313" key="3">
    <source>
        <dbReference type="EMBL" id="KAF0683043.1"/>
    </source>
</evidence>
<dbReference type="OrthoDB" id="192267at2759"/>
<dbReference type="Pfam" id="PF07714">
    <property type="entry name" value="PK_Tyr_Ser-Thr"/>
    <property type="match status" value="1"/>
</dbReference>
<accession>A0A485LTS3</accession>
<protein>
    <submittedName>
        <fullName evidence="4">Aste57867_24896 protein</fullName>
    </submittedName>
</protein>
<reference evidence="4 5" key="1">
    <citation type="submission" date="2019-03" db="EMBL/GenBank/DDBJ databases">
        <authorList>
            <person name="Gaulin E."/>
            <person name="Dumas B."/>
        </authorList>
    </citation>
    <scope>NUCLEOTIDE SEQUENCE [LARGE SCALE GENOMIC DNA]</scope>
    <source>
        <strain evidence="4">CBS 568.67</strain>
    </source>
</reference>
<feature type="domain" description="Protein kinase" evidence="2">
    <location>
        <begin position="1"/>
        <end position="118"/>
    </location>
</feature>
<dbReference type="PANTHER" id="PTHR44329:SF214">
    <property type="entry name" value="PROTEIN KINASE DOMAIN-CONTAINING PROTEIN"/>
    <property type="match status" value="1"/>
</dbReference>
<proteinExistence type="predicted"/>
<feature type="compositionally biased region" description="Polar residues" evidence="1">
    <location>
        <begin position="86"/>
        <end position="95"/>
    </location>
</feature>
<dbReference type="InterPro" id="IPR011009">
    <property type="entry name" value="Kinase-like_dom_sf"/>
</dbReference>
<sequence>MDRGDLDKCLANMTPLSFPFAQKLSVAHDVTEVLVYIHSMNVIHRDLKASNVLLNAAMRAKLTDFGISREFDCDDTMTAGMAPEVATTTHPSTRTRLGCPRSKHSQATRQTRVVDATR</sequence>
<dbReference type="PROSITE" id="PS50011">
    <property type="entry name" value="PROTEIN_KINASE_DOM"/>
    <property type="match status" value="1"/>
</dbReference>
<evidence type="ECO:0000313" key="4">
    <source>
        <dbReference type="EMBL" id="VFU01530.1"/>
    </source>
</evidence>
<dbReference type="EMBL" id="VJMH01007456">
    <property type="protein sequence ID" value="KAF0683043.1"/>
    <property type="molecule type" value="Genomic_DNA"/>
</dbReference>
<dbReference type="AlphaFoldDB" id="A0A485LTS3"/>
<dbReference type="GO" id="GO:0005524">
    <property type="term" value="F:ATP binding"/>
    <property type="evidence" value="ECO:0007669"/>
    <property type="project" value="InterPro"/>
</dbReference>
<reference evidence="3" key="2">
    <citation type="submission" date="2019-06" db="EMBL/GenBank/DDBJ databases">
        <title>Genomics analysis of Aphanomyces spp. identifies a new class of oomycete effector associated with host adaptation.</title>
        <authorList>
            <person name="Gaulin E."/>
        </authorList>
    </citation>
    <scope>NUCLEOTIDE SEQUENCE</scope>
    <source>
        <strain evidence="3">CBS 578.67</strain>
    </source>
</reference>
<dbReference type="EMBL" id="CAADRA010007482">
    <property type="protein sequence ID" value="VFU01530.1"/>
    <property type="molecule type" value="Genomic_DNA"/>
</dbReference>